<proteinExistence type="predicted"/>
<evidence type="ECO:0000313" key="3">
    <source>
        <dbReference type="Proteomes" id="UP000310477"/>
    </source>
</evidence>
<gene>
    <name evidence="2" type="ORF">FA045_03195</name>
    <name evidence="1" type="ORF">FA045_17655</name>
</gene>
<organism evidence="1 3">
    <name type="scientific">Pedobacter cryotolerans</name>
    <dbReference type="NCBI Taxonomy" id="2571270"/>
    <lineage>
        <taxon>Bacteria</taxon>
        <taxon>Pseudomonadati</taxon>
        <taxon>Bacteroidota</taxon>
        <taxon>Sphingobacteriia</taxon>
        <taxon>Sphingobacteriales</taxon>
        <taxon>Sphingobacteriaceae</taxon>
        <taxon>Pedobacter</taxon>
    </lineage>
</organism>
<dbReference type="EMBL" id="SWBO01000016">
    <property type="protein sequence ID" value="TKB96579.1"/>
    <property type="molecule type" value="Genomic_DNA"/>
</dbReference>
<protein>
    <submittedName>
        <fullName evidence="1">Uncharacterized protein</fullName>
    </submittedName>
</protein>
<name>A0A4U1C0R6_9SPHI</name>
<dbReference type="EMBL" id="SWBO01000001">
    <property type="protein sequence ID" value="TKC03590.1"/>
    <property type="molecule type" value="Genomic_DNA"/>
</dbReference>
<accession>A0A4U1C0R6</accession>
<comment type="caution">
    <text evidence="1">The sequence shown here is derived from an EMBL/GenBank/DDBJ whole genome shotgun (WGS) entry which is preliminary data.</text>
</comment>
<dbReference type="OrthoDB" id="930609at2"/>
<dbReference type="Proteomes" id="UP000310477">
    <property type="component" value="Unassembled WGS sequence"/>
</dbReference>
<evidence type="ECO:0000313" key="2">
    <source>
        <dbReference type="EMBL" id="TKC03590.1"/>
    </source>
</evidence>
<sequence>MAINTNDFTVERKYLQTYRMMIREYELVKQKSHPVYRFVEELYKAWGTNRKSFLKYYNRFKQSGEDLDLLPRKRGPKYRTR</sequence>
<feature type="non-terminal residue" evidence="1">
    <location>
        <position position="81"/>
    </location>
</feature>
<dbReference type="AlphaFoldDB" id="A0A4U1C0R6"/>
<reference evidence="1 3" key="1">
    <citation type="submission" date="2019-04" db="EMBL/GenBank/DDBJ databases">
        <title>Pedobacter sp. AR-2-6 sp. nov., isolated from Arctic soil.</title>
        <authorList>
            <person name="Dahal R.H."/>
            <person name="Kim D.-U."/>
        </authorList>
    </citation>
    <scope>NUCLEOTIDE SEQUENCE [LARGE SCALE GENOMIC DNA]</scope>
    <source>
        <strain evidence="1 3">AR-2-6</strain>
    </source>
</reference>
<keyword evidence="3" id="KW-1185">Reference proteome</keyword>
<evidence type="ECO:0000313" key="1">
    <source>
        <dbReference type="EMBL" id="TKB96579.1"/>
    </source>
</evidence>
<dbReference type="RefSeq" id="WP_136874364.1">
    <property type="nucleotide sequence ID" value="NZ_SWBO01000001.1"/>
</dbReference>